<dbReference type="EMBL" id="KI660319">
    <property type="protein sequence ID" value="ETN75021.1"/>
    <property type="molecule type" value="Genomic_DNA"/>
</dbReference>
<gene>
    <name evidence="2" type="ORF">NECAME_12572</name>
</gene>
<feature type="compositionally biased region" description="Low complexity" evidence="1">
    <location>
        <begin position="14"/>
        <end position="26"/>
    </location>
</feature>
<dbReference type="Proteomes" id="UP000053676">
    <property type="component" value="Unassembled WGS sequence"/>
</dbReference>
<protein>
    <submittedName>
        <fullName evidence="2">Uncharacterized protein</fullName>
    </submittedName>
</protein>
<dbReference type="AlphaFoldDB" id="W2T193"/>
<proteinExistence type="predicted"/>
<feature type="region of interest" description="Disordered" evidence="1">
    <location>
        <begin position="1"/>
        <end position="62"/>
    </location>
</feature>
<evidence type="ECO:0000256" key="1">
    <source>
        <dbReference type="SAM" id="MobiDB-lite"/>
    </source>
</evidence>
<evidence type="ECO:0000313" key="3">
    <source>
        <dbReference type="Proteomes" id="UP000053676"/>
    </source>
</evidence>
<sequence length="62" mass="7343">METKVTEQLISIRKPSPSSPLKNLNPYHYKLYPGQRKQRKGIDDENLYGRRHFTQNIRKGES</sequence>
<name>W2T193_NECAM</name>
<evidence type="ECO:0000313" key="2">
    <source>
        <dbReference type="EMBL" id="ETN75021.1"/>
    </source>
</evidence>
<dbReference type="KEGG" id="nai:NECAME_12572"/>
<organism evidence="2 3">
    <name type="scientific">Necator americanus</name>
    <name type="common">Human hookworm</name>
    <dbReference type="NCBI Taxonomy" id="51031"/>
    <lineage>
        <taxon>Eukaryota</taxon>
        <taxon>Metazoa</taxon>
        <taxon>Ecdysozoa</taxon>
        <taxon>Nematoda</taxon>
        <taxon>Chromadorea</taxon>
        <taxon>Rhabditida</taxon>
        <taxon>Rhabditina</taxon>
        <taxon>Rhabditomorpha</taxon>
        <taxon>Strongyloidea</taxon>
        <taxon>Ancylostomatidae</taxon>
        <taxon>Bunostominae</taxon>
        <taxon>Necator</taxon>
    </lineage>
</organism>
<reference evidence="3" key="1">
    <citation type="journal article" date="2014" name="Nat. Genet.">
        <title>Genome of the human hookworm Necator americanus.</title>
        <authorList>
            <person name="Tang Y.T."/>
            <person name="Gao X."/>
            <person name="Rosa B.A."/>
            <person name="Abubucker S."/>
            <person name="Hallsworth-Pepin K."/>
            <person name="Martin J."/>
            <person name="Tyagi R."/>
            <person name="Heizer E."/>
            <person name="Zhang X."/>
            <person name="Bhonagiri-Palsikar V."/>
            <person name="Minx P."/>
            <person name="Warren W.C."/>
            <person name="Wang Q."/>
            <person name="Zhan B."/>
            <person name="Hotez P.J."/>
            <person name="Sternberg P.W."/>
            <person name="Dougall A."/>
            <person name="Gaze S.T."/>
            <person name="Mulvenna J."/>
            <person name="Sotillo J."/>
            <person name="Ranganathan S."/>
            <person name="Rabelo E.M."/>
            <person name="Wilson R.K."/>
            <person name="Felgner P.L."/>
            <person name="Bethony J."/>
            <person name="Hawdon J.M."/>
            <person name="Gasser R.B."/>
            <person name="Loukas A."/>
            <person name="Mitreva M."/>
        </authorList>
    </citation>
    <scope>NUCLEOTIDE SEQUENCE [LARGE SCALE GENOMIC DNA]</scope>
</reference>
<accession>W2T193</accession>
<keyword evidence="3" id="KW-1185">Reference proteome</keyword>